<gene>
    <name evidence="1" type="ORF">A0H81_08035</name>
</gene>
<sequence>MFHSAIDTPIPRQLHTSGPLPISGLPVNRCAGNSSLSFAGSARRIDASVLANFLPSGIAGETHAGLLQTYSQPITKNGLPRSYTLIGPVLMRPRLMSGAEQDGQAMPLNTSGCGSQ</sequence>
<proteinExistence type="predicted"/>
<dbReference type="EMBL" id="LUGG01000009">
    <property type="protein sequence ID" value="OBZ72062.1"/>
    <property type="molecule type" value="Genomic_DNA"/>
</dbReference>
<evidence type="ECO:0000313" key="2">
    <source>
        <dbReference type="Proteomes" id="UP000092993"/>
    </source>
</evidence>
<protein>
    <submittedName>
        <fullName evidence="1">Uncharacterized protein</fullName>
    </submittedName>
</protein>
<dbReference type="Proteomes" id="UP000092993">
    <property type="component" value="Unassembled WGS sequence"/>
</dbReference>
<reference evidence="1 2" key="1">
    <citation type="submission" date="2016-03" db="EMBL/GenBank/DDBJ databases">
        <title>Whole genome sequencing of Grifola frondosa 9006-11.</title>
        <authorList>
            <person name="Min B."/>
            <person name="Park H."/>
            <person name="Kim J.-G."/>
            <person name="Cho H."/>
            <person name="Oh Y.-L."/>
            <person name="Kong W.-S."/>
            <person name="Choi I.-G."/>
        </authorList>
    </citation>
    <scope>NUCLEOTIDE SEQUENCE [LARGE SCALE GENOMIC DNA]</scope>
    <source>
        <strain evidence="1 2">9006-11</strain>
    </source>
</reference>
<organism evidence="1 2">
    <name type="scientific">Grifola frondosa</name>
    <name type="common">Maitake</name>
    <name type="synonym">Polyporus frondosus</name>
    <dbReference type="NCBI Taxonomy" id="5627"/>
    <lineage>
        <taxon>Eukaryota</taxon>
        <taxon>Fungi</taxon>
        <taxon>Dikarya</taxon>
        <taxon>Basidiomycota</taxon>
        <taxon>Agaricomycotina</taxon>
        <taxon>Agaricomycetes</taxon>
        <taxon>Polyporales</taxon>
        <taxon>Grifolaceae</taxon>
        <taxon>Grifola</taxon>
    </lineage>
</organism>
<dbReference type="AlphaFoldDB" id="A0A1C7M5F8"/>
<accession>A0A1C7M5F8</accession>
<keyword evidence="2" id="KW-1185">Reference proteome</keyword>
<name>A0A1C7M5F8_GRIFR</name>
<evidence type="ECO:0000313" key="1">
    <source>
        <dbReference type="EMBL" id="OBZ72062.1"/>
    </source>
</evidence>
<comment type="caution">
    <text evidence="1">The sequence shown here is derived from an EMBL/GenBank/DDBJ whole genome shotgun (WGS) entry which is preliminary data.</text>
</comment>